<dbReference type="InterPro" id="IPR029071">
    <property type="entry name" value="Ubiquitin-like_domsf"/>
</dbReference>
<protein>
    <submittedName>
        <fullName evidence="3">Uncharacterized protein</fullName>
    </submittedName>
</protein>
<feature type="compositionally biased region" description="Basic and acidic residues" evidence="2">
    <location>
        <begin position="734"/>
        <end position="756"/>
    </location>
</feature>
<reference evidence="3" key="1">
    <citation type="submission" date="2021-02" db="EMBL/GenBank/DDBJ databases">
        <authorList>
            <person name="Dougan E. K."/>
            <person name="Rhodes N."/>
            <person name="Thang M."/>
            <person name="Chan C."/>
        </authorList>
    </citation>
    <scope>NUCLEOTIDE SEQUENCE</scope>
</reference>
<evidence type="ECO:0000256" key="1">
    <source>
        <dbReference type="SAM" id="Coils"/>
    </source>
</evidence>
<accession>A0A813FUF6</accession>
<gene>
    <name evidence="3" type="ORF">PGLA1383_LOCUS35288</name>
</gene>
<dbReference type="EMBL" id="CAJNNV010026233">
    <property type="protein sequence ID" value="CAE8617628.1"/>
    <property type="molecule type" value="Genomic_DNA"/>
</dbReference>
<sequence>MLNFIPKMSPSVSLLYGKRPLQRIAIGAKKQQLEIPLAVVADIPSLVDMSVSYVGNKYNALPWKDFVDIKLDARNLIEADVKSALTDLDWFGKVNALYAGKQTEAEIDVAAKTIGAIKPVKYPIAQMPHCPRLFRKALEAKSKNAAELRSRYERHASMQPEHELMPTVLANAHLLGLPTPDYRHQLLQNVHAAEQRDLLRHQMLNQERHQLQQRGFAAFQPKVDSSVPELHPTVSAMPSVVRETLEAGTPSMPSQISRARVLEDFSAFPWSYPPGLQAPSNSVGLQDTALQSRRPSLTAFWGQPPHQGDDWNPPPAASMHTRPAGSCPEAVWPSAFAQPWLPVQQHLQHVPGPCPCAAMANPLPETGLTQLAGLEMVHEHEASMSLPERMPLTEVIGLPENVWIYPASEGAQTWNDSCGQDFQQSQQASYAAQPIEASKLSCQKENVEAVALFQPACAAPCALCAIAKSAEVASRLAESEALRSADEAQAAAEAANATTKALQEELTATNQRAGQAEAKCTAMATAMALHSHGNARWNVATLVAKQSGATESGNGEVRRFLRVRSAFASQGEGYLMAEKGDELVARHFQDGYYYGFHLAEVAPKGEGKGKLKVKKDKAACPNLHLDTKVAEVFERRRWHLAIYQMLVIEFEQIDGWDPANYDDLEARLSRRSSGAERKWWHVPDERIQALVEDLGVSSGVGNSLLRHARCGRGGDAKGERLGESRSMGEEMTLKLGASERRQRTVRFGDDKAEDSLGRMLHGSRSAAERPQSTGSRDPEDGEDRVRPVKWWKVSDERLQELVLELSSSPKAIPGLSSSSSAPCLGTSKDSNDRQSAAERSIQQRMASLRTSTDEISIHIFFVDTGDIMTLRVAPDLRIGPPKPPAKNRFTEVYGLGACTKGFSDVRNFDYKRREFDATKRANWSPPWTESLKGLIQHFAGAHASRQKIIIKNVPTSSDDLTLRSWGVIDGETLQLRIEKKGAEPGETQHGSATASSTLLTGSISLRNSRHLKECKADGDVWMMPRWISQAHPNVLKRAAWDVPGKQGSPMAVFSDGPIWMADADNHALMSVRTKVAGHAGYQNLGR</sequence>
<feature type="coiled-coil region" evidence="1">
    <location>
        <begin position="485"/>
        <end position="519"/>
    </location>
</feature>
<evidence type="ECO:0000313" key="3">
    <source>
        <dbReference type="EMBL" id="CAE8617628.1"/>
    </source>
</evidence>
<feature type="region of interest" description="Disordered" evidence="2">
    <location>
        <begin position="809"/>
        <end position="841"/>
    </location>
</feature>
<proteinExistence type="predicted"/>
<keyword evidence="4" id="KW-1185">Reference proteome</keyword>
<feature type="region of interest" description="Disordered" evidence="2">
    <location>
        <begin position="734"/>
        <end position="784"/>
    </location>
</feature>
<evidence type="ECO:0000313" key="4">
    <source>
        <dbReference type="Proteomes" id="UP000654075"/>
    </source>
</evidence>
<evidence type="ECO:0000256" key="2">
    <source>
        <dbReference type="SAM" id="MobiDB-lite"/>
    </source>
</evidence>
<dbReference type="AlphaFoldDB" id="A0A813FUF6"/>
<keyword evidence="1" id="KW-0175">Coiled coil</keyword>
<dbReference type="SUPFAM" id="SSF54236">
    <property type="entry name" value="Ubiquitin-like"/>
    <property type="match status" value="1"/>
</dbReference>
<comment type="caution">
    <text evidence="3">The sequence shown here is derived from an EMBL/GenBank/DDBJ whole genome shotgun (WGS) entry which is preliminary data.</text>
</comment>
<feature type="compositionally biased region" description="Polar residues" evidence="2">
    <location>
        <begin position="809"/>
        <end position="821"/>
    </location>
</feature>
<name>A0A813FUF6_POLGL</name>
<organism evidence="3 4">
    <name type="scientific">Polarella glacialis</name>
    <name type="common">Dinoflagellate</name>
    <dbReference type="NCBI Taxonomy" id="89957"/>
    <lineage>
        <taxon>Eukaryota</taxon>
        <taxon>Sar</taxon>
        <taxon>Alveolata</taxon>
        <taxon>Dinophyceae</taxon>
        <taxon>Suessiales</taxon>
        <taxon>Suessiaceae</taxon>
        <taxon>Polarella</taxon>
    </lineage>
</organism>
<dbReference type="Proteomes" id="UP000654075">
    <property type="component" value="Unassembled WGS sequence"/>
</dbReference>